<evidence type="ECO:0000259" key="5">
    <source>
        <dbReference type="PROSITE" id="PS51782"/>
    </source>
</evidence>
<dbReference type="AlphaFoldDB" id="A0A1J7IPE8"/>
<evidence type="ECO:0000313" key="6">
    <source>
        <dbReference type="EMBL" id="OIW29067.1"/>
    </source>
</evidence>
<accession>A0A1J7IPE8</accession>
<dbReference type="GO" id="GO:0008061">
    <property type="term" value="F:chitin binding"/>
    <property type="evidence" value="ECO:0007669"/>
    <property type="project" value="UniProtKB-KW"/>
</dbReference>
<evidence type="ECO:0000256" key="1">
    <source>
        <dbReference type="ARBA" id="ARBA00022669"/>
    </source>
</evidence>
<dbReference type="InterPro" id="IPR018392">
    <property type="entry name" value="LysM"/>
</dbReference>
<dbReference type="OrthoDB" id="2281372at2759"/>
<evidence type="ECO:0000256" key="4">
    <source>
        <dbReference type="SAM" id="MobiDB-lite"/>
    </source>
</evidence>
<feature type="domain" description="LysM" evidence="5">
    <location>
        <begin position="87"/>
        <end position="140"/>
    </location>
</feature>
<dbReference type="PROSITE" id="PS51782">
    <property type="entry name" value="LYSM"/>
    <property type="match status" value="3"/>
</dbReference>
<proteinExistence type="inferred from homology"/>
<feature type="compositionally biased region" description="Low complexity" evidence="4">
    <location>
        <begin position="54"/>
        <end position="76"/>
    </location>
</feature>
<reference evidence="6 7" key="1">
    <citation type="submission" date="2016-10" db="EMBL/GenBank/DDBJ databases">
        <title>Draft genome sequence of Coniochaeta ligniaria NRRL30616, a lignocellulolytic fungus for bioabatement of inhibitors in plant biomass hydrolysates.</title>
        <authorList>
            <consortium name="DOE Joint Genome Institute"/>
            <person name="Jimenez D.J."/>
            <person name="Hector R.E."/>
            <person name="Riley R."/>
            <person name="Sun H."/>
            <person name="Grigoriev I.V."/>
            <person name="Van Elsas J.D."/>
            <person name="Nichols N.N."/>
        </authorList>
    </citation>
    <scope>NUCLEOTIDE SEQUENCE [LARGE SCALE GENOMIC DNA]</scope>
    <source>
        <strain evidence="6 7">NRRL 30616</strain>
    </source>
</reference>
<dbReference type="SUPFAM" id="SSF54106">
    <property type="entry name" value="LysM domain"/>
    <property type="match status" value="2"/>
</dbReference>
<feature type="domain" description="LysM" evidence="5">
    <location>
        <begin position="172"/>
        <end position="218"/>
    </location>
</feature>
<dbReference type="PANTHER" id="PTHR34997">
    <property type="entry name" value="AM15"/>
    <property type="match status" value="1"/>
</dbReference>
<sequence length="220" mass="23353">MGGNQSVVTCNFSTVASAGDTCQSFASNWGLTLSGFQDLNPGVSCPNLVAGQDTSPPAATSTPPTTSTTSSSPYSPAQPGLVANCNKFYRVSSGDTCEVIEAKYGISLAQFLSWNQSVHQCHLTHLPDCNNLWLDYFVCVGVPGAITTAPPPVQTPTGPQPQMPAIVSNCRKFRLVLAGDNCWTIDNAEGISLAQFLSWNPYVDSQCGNLWQGYYVCVGV</sequence>
<evidence type="ECO:0000256" key="3">
    <source>
        <dbReference type="ARBA" id="ARBA00044955"/>
    </source>
</evidence>
<keyword evidence="2" id="KW-0843">Virulence</keyword>
<comment type="similarity">
    <text evidence="3">Belongs to the secreted LysM effector family.</text>
</comment>
<feature type="region of interest" description="Disordered" evidence="4">
    <location>
        <begin position="53"/>
        <end position="76"/>
    </location>
</feature>
<gene>
    <name evidence="6" type="ORF">CONLIGDRAFT_655072</name>
</gene>
<protein>
    <recommendedName>
        <fullName evidence="5">LysM domain-containing protein</fullName>
    </recommendedName>
</protein>
<dbReference type="Gene3D" id="3.10.350.10">
    <property type="entry name" value="LysM domain"/>
    <property type="match status" value="3"/>
</dbReference>
<dbReference type="InterPro" id="IPR052210">
    <property type="entry name" value="LysM1-like"/>
</dbReference>
<dbReference type="SMART" id="SM00257">
    <property type="entry name" value="LysM"/>
    <property type="match status" value="3"/>
</dbReference>
<dbReference type="PANTHER" id="PTHR34997:SF18">
    <property type="entry name" value="LYSM DOMAIN-CONTAINING PROTEIN"/>
    <property type="match status" value="1"/>
</dbReference>
<organism evidence="6 7">
    <name type="scientific">Coniochaeta ligniaria NRRL 30616</name>
    <dbReference type="NCBI Taxonomy" id="1408157"/>
    <lineage>
        <taxon>Eukaryota</taxon>
        <taxon>Fungi</taxon>
        <taxon>Dikarya</taxon>
        <taxon>Ascomycota</taxon>
        <taxon>Pezizomycotina</taxon>
        <taxon>Sordariomycetes</taxon>
        <taxon>Sordariomycetidae</taxon>
        <taxon>Coniochaetales</taxon>
        <taxon>Coniochaetaceae</taxon>
        <taxon>Coniochaeta</taxon>
    </lineage>
</organism>
<keyword evidence="1" id="KW-0147">Chitin-binding</keyword>
<feature type="domain" description="LysM" evidence="5">
    <location>
        <begin position="12"/>
        <end position="56"/>
    </location>
</feature>
<name>A0A1J7IPE8_9PEZI</name>
<evidence type="ECO:0000313" key="7">
    <source>
        <dbReference type="Proteomes" id="UP000182658"/>
    </source>
</evidence>
<dbReference type="Pfam" id="PF01476">
    <property type="entry name" value="LysM"/>
    <property type="match status" value="2"/>
</dbReference>
<dbReference type="CDD" id="cd00118">
    <property type="entry name" value="LysM"/>
    <property type="match status" value="3"/>
</dbReference>
<dbReference type="InterPro" id="IPR036779">
    <property type="entry name" value="LysM_dom_sf"/>
</dbReference>
<dbReference type="InParanoid" id="A0A1J7IPE8"/>
<evidence type="ECO:0000256" key="2">
    <source>
        <dbReference type="ARBA" id="ARBA00023026"/>
    </source>
</evidence>
<keyword evidence="7" id="KW-1185">Reference proteome</keyword>
<dbReference type="Proteomes" id="UP000182658">
    <property type="component" value="Unassembled WGS sequence"/>
</dbReference>
<dbReference type="STRING" id="1408157.A0A1J7IPE8"/>
<dbReference type="EMBL" id="KV875098">
    <property type="protein sequence ID" value="OIW29067.1"/>
    <property type="molecule type" value="Genomic_DNA"/>
</dbReference>